<name>A0A2T2NUD6_CORCC</name>
<evidence type="ECO:0000313" key="2">
    <source>
        <dbReference type="EMBL" id="PSN68698.1"/>
    </source>
</evidence>
<gene>
    <name evidence="2" type="ORF">BS50DRAFT_571907</name>
</gene>
<evidence type="ECO:0000313" key="3">
    <source>
        <dbReference type="Proteomes" id="UP000240883"/>
    </source>
</evidence>
<protein>
    <submittedName>
        <fullName evidence="2">Uncharacterized protein</fullName>
    </submittedName>
</protein>
<feature type="region of interest" description="Disordered" evidence="1">
    <location>
        <begin position="17"/>
        <end position="55"/>
    </location>
</feature>
<feature type="compositionally biased region" description="Basic and acidic residues" evidence="1">
    <location>
        <begin position="44"/>
        <end position="55"/>
    </location>
</feature>
<dbReference type="Proteomes" id="UP000240883">
    <property type="component" value="Unassembled WGS sequence"/>
</dbReference>
<dbReference type="AlphaFoldDB" id="A0A2T2NUD6"/>
<organism evidence="2 3">
    <name type="scientific">Corynespora cassiicola Philippines</name>
    <dbReference type="NCBI Taxonomy" id="1448308"/>
    <lineage>
        <taxon>Eukaryota</taxon>
        <taxon>Fungi</taxon>
        <taxon>Dikarya</taxon>
        <taxon>Ascomycota</taxon>
        <taxon>Pezizomycotina</taxon>
        <taxon>Dothideomycetes</taxon>
        <taxon>Pleosporomycetidae</taxon>
        <taxon>Pleosporales</taxon>
        <taxon>Corynesporascaceae</taxon>
        <taxon>Corynespora</taxon>
    </lineage>
</organism>
<proteinExistence type="predicted"/>
<dbReference type="EMBL" id="KZ678133">
    <property type="protein sequence ID" value="PSN68698.1"/>
    <property type="molecule type" value="Genomic_DNA"/>
</dbReference>
<sequence length="55" mass="6352">MKPQTPKRLPAIVYLSLPPRTTLPHTHARTHARTRQARTPDLPRTQRETARNVNC</sequence>
<accession>A0A2T2NUD6</accession>
<evidence type="ECO:0000256" key="1">
    <source>
        <dbReference type="SAM" id="MobiDB-lite"/>
    </source>
</evidence>
<feature type="compositionally biased region" description="Basic residues" evidence="1">
    <location>
        <begin position="26"/>
        <end position="36"/>
    </location>
</feature>
<reference evidence="2 3" key="1">
    <citation type="journal article" date="2018" name="Front. Microbiol.">
        <title>Genome-Wide Analysis of Corynespora cassiicola Leaf Fall Disease Putative Effectors.</title>
        <authorList>
            <person name="Lopez D."/>
            <person name="Ribeiro S."/>
            <person name="Label P."/>
            <person name="Fumanal B."/>
            <person name="Venisse J.S."/>
            <person name="Kohler A."/>
            <person name="de Oliveira R.R."/>
            <person name="Labutti K."/>
            <person name="Lipzen A."/>
            <person name="Lail K."/>
            <person name="Bauer D."/>
            <person name="Ohm R.A."/>
            <person name="Barry K.W."/>
            <person name="Spatafora J."/>
            <person name="Grigoriev I.V."/>
            <person name="Martin F.M."/>
            <person name="Pujade-Renaud V."/>
        </authorList>
    </citation>
    <scope>NUCLEOTIDE SEQUENCE [LARGE SCALE GENOMIC DNA]</scope>
    <source>
        <strain evidence="2 3">Philippines</strain>
    </source>
</reference>
<keyword evidence="3" id="KW-1185">Reference proteome</keyword>